<accession>A0ABQ2K4Z2</accession>
<evidence type="ECO:0000313" key="2">
    <source>
        <dbReference type="EMBL" id="GGN66102.1"/>
    </source>
</evidence>
<protein>
    <recommendedName>
        <fullName evidence="4">Mce-associated membrane protein</fullName>
    </recommendedName>
</protein>
<keyword evidence="3" id="KW-1185">Reference proteome</keyword>
<organism evidence="2 3">
    <name type="scientific">Nocardia rhizosphaerihabitans</name>
    <dbReference type="NCBI Taxonomy" id="1691570"/>
    <lineage>
        <taxon>Bacteria</taxon>
        <taxon>Bacillati</taxon>
        <taxon>Actinomycetota</taxon>
        <taxon>Actinomycetes</taxon>
        <taxon>Mycobacteriales</taxon>
        <taxon>Nocardiaceae</taxon>
        <taxon>Nocardia</taxon>
    </lineage>
</organism>
<evidence type="ECO:0000313" key="3">
    <source>
        <dbReference type="Proteomes" id="UP000658127"/>
    </source>
</evidence>
<name>A0ABQ2K4Z2_9NOCA</name>
<comment type="caution">
    <text evidence="2">The sequence shown here is derived from an EMBL/GenBank/DDBJ whole genome shotgun (WGS) entry which is preliminary data.</text>
</comment>
<proteinExistence type="predicted"/>
<evidence type="ECO:0008006" key="4">
    <source>
        <dbReference type="Google" id="ProtNLM"/>
    </source>
</evidence>
<evidence type="ECO:0000256" key="1">
    <source>
        <dbReference type="SAM" id="MobiDB-lite"/>
    </source>
</evidence>
<reference evidence="3" key="1">
    <citation type="journal article" date="2019" name="Int. J. Syst. Evol. Microbiol.">
        <title>The Global Catalogue of Microorganisms (GCM) 10K type strain sequencing project: providing services to taxonomists for standard genome sequencing and annotation.</title>
        <authorList>
            <consortium name="The Broad Institute Genomics Platform"/>
            <consortium name="The Broad Institute Genome Sequencing Center for Infectious Disease"/>
            <person name="Wu L."/>
            <person name="Ma J."/>
        </authorList>
    </citation>
    <scope>NUCLEOTIDE SEQUENCE [LARGE SCALE GENOMIC DNA]</scope>
    <source>
        <strain evidence="3">CGMCC 4.7329</strain>
    </source>
</reference>
<gene>
    <name evidence="2" type="ORF">GCM10011610_00700</name>
</gene>
<dbReference type="Proteomes" id="UP000658127">
    <property type="component" value="Unassembled WGS sequence"/>
</dbReference>
<dbReference type="EMBL" id="BMNE01000001">
    <property type="protein sequence ID" value="GGN66102.1"/>
    <property type="molecule type" value="Genomic_DNA"/>
</dbReference>
<feature type="region of interest" description="Disordered" evidence="1">
    <location>
        <begin position="12"/>
        <end position="36"/>
    </location>
</feature>
<sequence length="167" mass="17136">MLLGLPAAGCTTDSPAAVIPPAPTESHSEGPAPGTADAATTAQMGLAAMFSWQPSTDASPGEALSRAGPWLTGELATTAANTEVVSVLRSLPEWAGWRDSGDIVTALVEAQAPRTVGAETLVAAVVTQLVLHRDGSSTRYQRLHVTATVANTASGWRMASYRVNPGT</sequence>